<keyword evidence="1" id="KW-0732">Signal</keyword>
<evidence type="ECO:0000256" key="1">
    <source>
        <dbReference type="SAM" id="SignalP"/>
    </source>
</evidence>
<evidence type="ECO:0000313" key="2">
    <source>
        <dbReference type="EMBL" id="MCW1148816.1"/>
    </source>
</evidence>
<feature type="chain" id="PRO_5046232177" description="P/Homo B domain-containing protein" evidence="1">
    <location>
        <begin position="20"/>
        <end position="469"/>
    </location>
</feature>
<keyword evidence="3" id="KW-1185">Reference proteome</keyword>
<accession>A0ABT3EK80</accession>
<protein>
    <recommendedName>
        <fullName evidence="4">P/Homo B domain-containing protein</fullName>
    </recommendedName>
</protein>
<gene>
    <name evidence="2" type="ORF">OJ995_11360</name>
</gene>
<name>A0ABT3EK80_9FLAO</name>
<dbReference type="RefSeq" id="WP_264369525.1">
    <property type="nucleotide sequence ID" value="NZ_JAPCIO010000007.1"/>
</dbReference>
<proteinExistence type="predicted"/>
<dbReference type="Gene3D" id="2.60.120.260">
    <property type="entry name" value="Galactose-binding domain-like"/>
    <property type="match status" value="1"/>
</dbReference>
<feature type="signal peptide" evidence="1">
    <location>
        <begin position="1"/>
        <end position="19"/>
    </location>
</feature>
<evidence type="ECO:0008006" key="4">
    <source>
        <dbReference type="Google" id="ProtNLM"/>
    </source>
</evidence>
<organism evidence="2 3">
    <name type="scientific">Flavobacterium lacisediminis</name>
    <dbReference type="NCBI Taxonomy" id="2989705"/>
    <lineage>
        <taxon>Bacteria</taxon>
        <taxon>Pseudomonadati</taxon>
        <taxon>Bacteroidota</taxon>
        <taxon>Flavobacteriia</taxon>
        <taxon>Flavobacteriales</taxon>
        <taxon>Flavobacteriaceae</taxon>
        <taxon>Flavobacterium</taxon>
    </lineage>
</organism>
<comment type="caution">
    <text evidence="2">The sequence shown here is derived from an EMBL/GenBank/DDBJ whole genome shotgun (WGS) entry which is preliminary data.</text>
</comment>
<dbReference type="PROSITE" id="PS51257">
    <property type="entry name" value="PROKAR_LIPOPROTEIN"/>
    <property type="match status" value="1"/>
</dbReference>
<evidence type="ECO:0000313" key="3">
    <source>
        <dbReference type="Proteomes" id="UP001165677"/>
    </source>
</evidence>
<sequence>MKNYFSLFLLLFGISNIISQTFSNTTVSACDSWSSGGAYTGFTKTIAVSGLPNPLSSTGTVLRQINIQLGTSACRGNLSTYRARLVAPDGTTFIDIFGSSTPSYYTSSITSQWMNVKFRDDPSLERINDYTTAVKGAYWPFSIGYYRVDVANSFSNFNGLNPNGNWTLQISEGTVTEVSFERVDLIFGPPIKVNDVTGSSINNFCEDRTCLDAKYVVRGTNNGYTANDPNYPGDSVGTCSWNGANNNSGWYAFKATSTTAYLTVSGMLNTSSPGSSDMQPIVVSRSGTDCSSGTFSVVAGGCPDDQNAGGGVNNHSYHTSLGGGTLAWNNIYTAGITANAEFNLSGLTIGNTYYLYIDGNGNAASSFYIEINSAEDCCSPFSPNLTPADTQTNIGIGTQATMATGFPTSIPSGFIAFDTKTKGLVIPRMTTAQRPVGAAGMIIYNTDLNCIQFHNGTTWKCIEPECSSY</sequence>
<dbReference type="EMBL" id="JAPCIO010000007">
    <property type="protein sequence ID" value="MCW1148816.1"/>
    <property type="molecule type" value="Genomic_DNA"/>
</dbReference>
<reference evidence="2" key="1">
    <citation type="submission" date="2022-10" db="EMBL/GenBank/DDBJ databases">
        <title>Flavobacterium sp. nov., a bacterium isolated from lake sediment.</title>
        <authorList>
            <person name="Qu J.-H."/>
        </authorList>
    </citation>
    <scope>NUCLEOTIDE SEQUENCE</scope>
    <source>
        <strain evidence="2">TH16-21</strain>
    </source>
</reference>
<dbReference type="Proteomes" id="UP001165677">
    <property type="component" value="Unassembled WGS sequence"/>
</dbReference>